<dbReference type="Gene3D" id="3.30.420.40">
    <property type="match status" value="3"/>
</dbReference>
<evidence type="ECO:0000313" key="7">
    <source>
        <dbReference type="EMBL" id="KKT42319.1"/>
    </source>
</evidence>
<comment type="similarity">
    <text evidence="5 6">Belongs to the FtsA/MreB family.</text>
</comment>
<keyword evidence="2 6" id="KW-0547">Nucleotide-binding</keyword>
<keyword evidence="1 6" id="KW-0963">Cytoplasm</keyword>
<keyword evidence="4 6" id="KW-0133">Cell shape</keyword>
<accession>A0A0G1K3C5</accession>
<evidence type="ECO:0000256" key="1">
    <source>
        <dbReference type="ARBA" id="ARBA00022490"/>
    </source>
</evidence>
<organism evidence="7 8">
    <name type="scientific">Candidatus Giovannonibacteria bacterium GW2011_GWA2_44_13b</name>
    <dbReference type="NCBI Taxonomy" id="1618647"/>
    <lineage>
        <taxon>Bacteria</taxon>
        <taxon>Candidatus Giovannoniibacteriota</taxon>
    </lineage>
</organism>
<dbReference type="AlphaFoldDB" id="A0A0G1K3C5"/>
<dbReference type="PANTHER" id="PTHR42749:SF1">
    <property type="entry name" value="CELL SHAPE-DETERMINING PROTEIN MREB"/>
    <property type="match status" value="1"/>
</dbReference>
<dbReference type="GO" id="GO:0005737">
    <property type="term" value="C:cytoplasm"/>
    <property type="evidence" value="ECO:0007669"/>
    <property type="project" value="UniProtKB-SubCell"/>
</dbReference>
<dbReference type="Proteomes" id="UP000034736">
    <property type="component" value="Unassembled WGS sequence"/>
</dbReference>
<gene>
    <name evidence="6" type="primary">mreB</name>
    <name evidence="7" type="ORF">UW30_C0001G0044</name>
</gene>
<dbReference type="EMBL" id="LCHU01000001">
    <property type="protein sequence ID" value="KKT42319.1"/>
    <property type="molecule type" value="Genomic_DNA"/>
</dbReference>
<evidence type="ECO:0000256" key="2">
    <source>
        <dbReference type="ARBA" id="ARBA00022741"/>
    </source>
</evidence>
<proteinExistence type="inferred from homology"/>
<evidence type="ECO:0000313" key="8">
    <source>
        <dbReference type="Proteomes" id="UP000034736"/>
    </source>
</evidence>
<keyword evidence="3 6" id="KW-0067">ATP-binding</keyword>
<feature type="binding site" evidence="6">
    <location>
        <begin position="206"/>
        <end position="209"/>
    </location>
    <ligand>
        <name>ATP</name>
        <dbReference type="ChEBI" id="CHEBI:30616"/>
    </ligand>
</feature>
<dbReference type="Pfam" id="PF06723">
    <property type="entry name" value="MreB_Mbl"/>
    <property type="match status" value="1"/>
</dbReference>
<feature type="binding site" evidence="6">
    <location>
        <begin position="158"/>
        <end position="160"/>
    </location>
    <ligand>
        <name>ATP</name>
        <dbReference type="ChEBI" id="CHEBI:30616"/>
    </ligand>
</feature>
<feature type="binding site" evidence="6">
    <location>
        <begin position="286"/>
        <end position="289"/>
    </location>
    <ligand>
        <name>ATP</name>
        <dbReference type="ChEBI" id="CHEBI:30616"/>
    </ligand>
</feature>
<dbReference type="GO" id="GO:0005524">
    <property type="term" value="F:ATP binding"/>
    <property type="evidence" value="ECO:0007669"/>
    <property type="project" value="UniProtKB-KW"/>
</dbReference>
<dbReference type="SUPFAM" id="SSF53067">
    <property type="entry name" value="Actin-like ATPase domain"/>
    <property type="match status" value="2"/>
</dbReference>
<evidence type="ECO:0000256" key="6">
    <source>
        <dbReference type="HAMAP-Rule" id="MF_02207"/>
    </source>
</evidence>
<dbReference type="NCBIfam" id="NF010539">
    <property type="entry name" value="PRK13927.1"/>
    <property type="match status" value="1"/>
</dbReference>
<protein>
    <recommendedName>
        <fullName evidence="6">Cell shape-determining protein MreB</fullName>
    </recommendedName>
</protein>
<name>A0A0G1K3C5_9BACT</name>
<dbReference type="PANTHER" id="PTHR42749">
    <property type="entry name" value="CELL SHAPE-DETERMINING PROTEIN MREB"/>
    <property type="match status" value="1"/>
</dbReference>
<dbReference type="HAMAP" id="MF_02207">
    <property type="entry name" value="MreB"/>
    <property type="match status" value="1"/>
</dbReference>
<feature type="binding site" evidence="6">
    <location>
        <begin position="14"/>
        <end position="16"/>
    </location>
    <ligand>
        <name>ATP</name>
        <dbReference type="ChEBI" id="CHEBI:30616"/>
    </ligand>
</feature>
<dbReference type="STRING" id="1618647.UW30_C0001G0044"/>
<dbReference type="PATRIC" id="fig|1618647.3.peg.43"/>
<comment type="caution">
    <text evidence="7">The sequence shown here is derived from an EMBL/GenBank/DDBJ whole genome shotgun (WGS) entry which is preliminary data.</text>
</comment>
<reference evidence="7 8" key="1">
    <citation type="journal article" date="2015" name="Nature">
        <title>rRNA introns, odd ribosomes, and small enigmatic genomes across a large radiation of phyla.</title>
        <authorList>
            <person name="Brown C.T."/>
            <person name="Hug L.A."/>
            <person name="Thomas B.C."/>
            <person name="Sharon I."/>
            <person name="Castelle C.J."/>
            <person name="Singh A."/>
            <person name="Wilkins M.J."/>
            <person name="Williams K.H."/>
            <person name="Banfield J.F."/>
        </authorList>
    </citation>
    <scope>NUCLEOTIDE SEQUENCE [LARGE SCALE GENOMIC DNA]</scope>
</reference>
<dbReference type="GO" id="GO:0008360">
    <property type="term" value="P:regulation of cell shape"/>
    <property type="evidence" value="ECO:0007669"/>
    <property type="project" value="UniProtKB-UniRule"/>
</dbReference>
<sequence length="337" mass="35854">MPFFIKKIGIDLGTANTLVFIPGKGIILNEPSVVAVAMPENRVLAVGNEAKIMIGRTPESIIAYRPMKDGVIADYRVTEAMLRYFIGKTVGKWNLLKPDVLVSVPAGVTSTERRSVVEAAIKAGAKNAFIVKEPVLAAIGAGIPIHEPKGHMVVDIGGGTTDSAVISLGGIVASMSLKVAGNKIDQAISDYIKKQYNLAIGDSTAETIKISIGSAIPLDEELSMNIKGRDFLTGLPRSLDIRTNDVVKAIESELRDIVKSIKQVLHNTPPELAADIIEQGITMTGGGSLLRNLHVLISRSTGVPTSVAKDALYCVAKGTGIALEHLDVYKRSIVAKR</sequence>
<comment type="function">
    <text evidence="6">Forms membrane-associated dynamic filaments that are essential for cell shape determination. Acts by regulating cell wall synthesis and cell elongation, and thus cell shape. A feedback loop between cell geometry and MreB localization may maintain elongated cell shape by targeting cell wall growth to regions of negative cell wall curvature.</text>
</comment>
<dbReference type="CDD" id="cd10225">
    <property type="entry name" value="ASKHA_NBD_MreB-like"/>
    <property type="match status" value="1"/>
</dbReference>
<dbReference type="PRINTS" id="PR01652">
    <property type="entry name" value="SHAPEPROTEIN"/>
</dbReference>
<comment type="subunit">
    <text evidence="6">Forms polymers.</text>
</comment>
<dbReference type="InterPro" id="IPR004753">
    <property type="entry name" value="MreB"/>
</dbReference>
<dbReference type="InterPro" id="IPR056546">
    <property type="entry name" value="MreB_MamK-like"/>
</dbReference>
<evidence type="ECO:0000256" key="3">
    <source>
        <dbReference type="ARBA" id="ARBA00022840"/>
    </source>
</evidence>
<evidence type="ECO:0000256" key="5">
    <source>
        <dbReference type="ARBA" id="ARBA00023458"/>
    </source>
</evidence>
<dbReference type="InterPro" id="IPR043129">
    <property type="entry name" value="ATPase_NBD"/>
</dbReference>
<evidence type="ECO:0000256" key="4">
    <source>
        <dbReference type="ARBA" id="ARBA00022960"/>
    </source>
</evidence>
<dbReference type="NCBIfam" id="TIGR00904">
    <property type="entry name" value="mreB"/>
    <property type="match status" value="1"/>
</dbReference>
<comment type="subcellular location">
    <subcellularLocation>
        <location evidence="6">Cytoplasm</location>
    </subcellularLocation>
    <text evidence="6">Membrane-associated.</text>
</comment>
<dbReference type="GO" id="GO:0000902">
    <property type="term" value="P:cell morphogenesis"/>
    <property type="evidence" value="ECO:0007669"/>
    <property type="project" value="InterPro"/>
</dbReference>